<feature type="coiled-coil region" evidence="1">
    <location>
        <begin position="30"/>
        <end position="58"/>
    </location>
</feature>
<proteinExistence type="predicted"/>
<feature type="compositionally biased region" description="Polar residues" evidence="2">
    <location>
        <begin position="89"/>
        <end position="101"/>
    </location>
</feature>
<dbReference type="AlphaFoldDB" id="A0A8X6TIM6"/>
<gene>
    <name evidence="3" type="ORF">NPIL_349441</name>
</gene>
<evidence type="ECO:0000313" key="3">
    <source>
        <dbReference type="EMBL" id="GFT21413.1"/>
    </source>
</evidence>
<feature type="compositionally biased region" description="Basic and acidic residues" evidence="2">
    <location>
        <begin position="102"/>
        <end position="112"/>
    </location>
</feature>
<name>A0A8X6TIM6_NEPPI</name>
<reference evidence="3" key="1">
    <citation type="submission" date="2020-08" db="EMBL/GenBank/DDBJ databases">
        <title>Multicomponent nature underlies the extraordinary mechanical properties of spider dragline silk.</title>
        <authorList>
            <person name="Kono N."/>
            <person name="Nakamura H."/>
            <person name="Mori M."/>
            <person name="Yoshida Y."/>
            <person name="Ohtoshi R."/>
            <person name="Malay A.D."/>
            <person name="Moran D.A.P."/>
            <person name="Tomita M."/>
            <person name="Numata K."/>
            <person name="Arakawa K."/>
        </authorList>
    </citation>
    <scope>NUCLEOTIDE SEQUENCE</scope>
</reference>
<keyword evidence="4" id="KW-1185">Reference proteome</keyword>
<keyword evidence="1" id="KW-0175">Coiled coil</keyword>
<organism evidence="3 4">
    <name type="scientific">Nephila pilipes</name>
    <name type="common">Giant wood spider</name>
    <name type="synonym">Nephila maculata</name>
    <dbReference type="NCBI Taxonomy" id="299642"/>
    <lineage>
        <taxon>Eukaryota</taxon>
        <taxon>Metazoa</taxon>
        <taxon>Ecdysozoa</taxon>
        <taxon>Arthropoda</taxon>
        <taxon>Chelicerata</taxon>
        <taxon>Arachnida</taxon>
        <taxon>Araneae</taxon>
        <taxon>Araneomorphae</taxon>
        <taxon>Entelegynae</taxon>
        <taxon>Araneoidea</taxon>
        <taxon>Nephilidae</taxon>
        <taxon>Nephila</taxon>
    </lineage>
</organism>
<sequence length="112" mass="13034">MGLVVAEDLRILNTKQLILNSEKCEENSIKNLLMNIIEERLEKNKEAEQERKKSELEKYYSFSKEEAYSREYPSKPYATKRSSPDSRFVKTNQTGSTSSFSRGDKLKTDNRS</sequence>
<evidence type="ECO:0000256" key="1">
    <source>
        <dbReference type="SAM" id="Coils"/>
    </source>
</evidence>
<evidence type="ECO:0000256" key="2">
    <source>
        <dbReference type="SAM" id="MobiDB-lite"/>
    </source>
</evidence>
<dbReference type="EMBL" id="BMAW01010989">
    <property type="protein sequence ID" value="GFT21413.1"/>
    <property type="molecule type" value="Genomic_DNA"/>
</dbReference>
<comment type="caution">
    <text evidence="3">The sequence shown here is derived from an EMBL/GenBank/DDBJ whole genome shotgun (WGS) entry which is preliminary data.</text>
</comment>
<evidence type="ECO:0000313" key="4">
    <source>
        <dbReference type="Proteomes" id="UP000887013"/>
    </source>
</evidence>
<dbReference type="Proteomes" id="UP000887013">
    <property type="component" value="Unassembled WGS sequence"/>
</dbReference>
<feature type="region of interest" description="Disordered" evidence="2">
    <location>
        <begin position="70"/>
        <end position="112"/>
    </location>
</feature>
<accession>A0A8X6TIM6</accession>
<protein>
    <submittedName>
        <fullName evidence="3">Uncharacterized protein</fullName>
    </submittedName>
</protein>